<feature type="compositionally biased region" description="Low complexity" evidence="1">
    <location>
        <begin position="631"/>
        <end position="645"/>
    </location>
</feature>
<feature type="region of interest" description="Disordered" evidence="1">
    <location>
        <begin position="849"/>
        <end position="875"/>
    </location>
</feature>
<feature type="compositionally biased region" description="Basic and acidic residues" evidence="1">
    <location>
        <begin position="911"/>
        <end position="923"/>
    </location>
</feature>
<feature type="compositionally biased region" description="Gly residues" evidence="1">
    <location>
        <begin position="749"/>
        <end position="759"/>
    </location>
</feature>
<proteinExistence type="predicted"/>
<evidence type="ECO:0000313" key="4">
    <source>
        <dbReference type="Proteomes" id="UP000028045"/>
    </source>
</evidence>
<dbReference type="HOGENOM" id="CLU_295631_0_0_1"/>
<feature type="compositionally biased region" description="Basic residues" evidence="1">
    <location>
        <begin position="1"/>
        <end position="13"/>
    </location>
</feature>
<feature type="compositionally biased region" description="Low complexity" evidence="1">
    <location>
        <begin position="722"/>
        <end position="733"/>
    </location>
</feature>
<feature type="compositionally biased region" description="Basic and acidic residues" evidence="1">
    <location>
        <begin position="789"/>
        <end position="806"/>
    </location>
</feature>
<feature type="compositionally biased region" description="Pro residues" evidence="1">
    <location>
        <begin position="217"/>
        <end position="226"/>
    </location>
</feature>
<feature type="region of interest" description="Disordered" evidence="1">
    <location>
        <begin position="631"/>
        <end position="655"/>
    </location>
</feature>
<feature type="compositionally biased region" description="Basic residues" evidence="1">
    <location>
        <begin position="924"/>
        <end position="935"/>
    </location>
</feature>
<name>A0A084BCD6_STACB</name>
<organism evidence="3 4">
    <name type="scientific">Stachybotrys chartarum (strain CBS 109288 / IBT 7711)</name>
    <name type="common">Toxic black mold</name>
    <name type="synonym">Stilbospora chartarum</name>
    <dbReference type="NCBI Taxonomy" id="1280523"/>
    <lineage>
        <taxon>Eukaryota</taxon>
        <taxon>Fungi</taxon>
        <taxon>Dikarya</taxon>
        <taxon>Ascomycota</taxon>
        <taxon>Pezizomycotina</taxon>
        <taxon>Sordariomycetes</taxon>
        <taxon>Hypocreomycetidae</taxon>
        <taxon>Hypocreales</taxon>
        <taxon>Stachybotryaceae</taxon>
        <taxon>Stachybotrys</taxon>
    </lineage>
</organism>
<evidence type="ECO:0000313" key="3">
    <source>
        <dbReference type="EMBL" id="KEY75215.1"/>
    </source>
</evidence>
<feature type="compositionally biased region" description="Polar residues" evidence="1">
    <location>
        <begin position="176"/>
        <end position="186"/>
    </location>
</feature>
<feature type="compositionally biased region" description="Pro residues" evidence="1">
    <location>
        <begin position="37"/>
        <end position="47"/>
    </location>
</feature>
<feature type="domain" description="DUF8004" evidence="2">
    <location>
        <begin position="498"/>
        <end position="590"/>
    </location>
</feature>
<feature type="compositionally biased region" description="Gly residues" evidence="1">
    <location>
        <begin position="807"/>
        <end position="818"/>
    </location>
</feature>
<feature type="compositionally biased region" description="Basic and acidic residues" evidence="1">
    <location>
        <begin position="1014"/>
        <end position="1023"/>
    </location>
</feature>
<feature type="compositionally biased region" description="Basic and acidic residues" evidence="1">
    <location>
        <begin position="144"/>
        <end position="154"/>
    </location>
</feature>
<dbReference type="OrthoDB" id="5302380at2759"/>
<feature type="region of interest" description="Disordered" evidence="1">
    <location>
        <begin position="214"/>
        <end position="291"/>
    </location>
</feature>
<feature type="compositionally biased region" description="Basic and acidic residues" evidence="1">
    <location>
        <begin position="163"/>
        <end position="175"/>
    </location>
</feature>
<protein>
    <recommendedName>
        <fullName evidence="2">DUF8004 domain-containing protein</fullName>
    </recommendedName>
</protein>
<accession>A0A084BCD6</accession>
<feature type="region of interest" description="Disordered" evidence="1">
    <location>
        <begin position="965"/>
        <end position="1023"/>
    </location>
</feature>
<dbReference type="EMBL" id="KL647391">
    <property type="protein sequence ID" value="KEY75215.1"/>
    <property type="molecule type" value="Genomic_DNA"/>
</dbReference>
<feature type="compositionally biased region" description="Basic residues" evidence="1">
    <location>
        <begin position="367"/>
        <end position="382"/>
    </location>
</feature>
<feature type="region of interest" description="Disordered" evidence="1">
    <location>
        <begin position="687"/>
        <end position="824"/>
    </location>
</feature>
<feature type="compositionally biased region" description="Low complexity" evidence="1">
    <location>
        <begin position="247"/>
        <end position="260"/>
    </location>
</feature>
<feature type="region of interest" description="Disordered" evidence="1">
    <location>
        <begin position="1"/>
        <end position="57"/>
    </location>
</feature>
<evidence type="ECO:0000256" key="1">
    <source>
        <dbReference type="SAM" id="MobiDB-lite"/>
    </source>
</evidence>
<feature type="region of interest" description="Disordered" evidence="1">
    <location>
        <begin position="76"/>
        <end position="186"/>
    </location>
</feature>
<evidence type="ECO:0000259" key="2">
    <source>
        <dbReference type="Pfam" id="PF26013"/>
    </source>
</evidence>
<dbReference type="AlphaFoldDB" id="A0A084BCD6"/>
<dbReference type="Pfam" id="PF26013">
    <property type="entry name" value="DUF8004"/>
    <property type="match status" value="1"/>
</dbReference>
<feature type="region of interest" description="Disordered" evidence="1">
    <location>
        <begin position="365"/>
        <end position="420"/>
    </location>
</feature>
<reference evidence="3 4" key="1">
    <citation type="journal article" date="2014" name="BMC Genomics">
        <title>Comparative genome sequencing reveals chemotype-specific gene clusters in the toxigenic black mold Stachybotrys.</title>
        <authorList>
            <person name="Semeiks J."/>
            <person name="Borek D."/>
            <person name="Otwinowski Z."/>
            <person name="Grishin N.V."/>
        </authorList>
    </citation>
    <scope>NUCLEOTIDE SEQUENCE [LARGE SCALE GENOMIC DNA]</scope>
    <source>
        <strain evidence="4">CBS 109288 / IBT 7711</strain>
    </source>
</reference>
<dbReference type="Proteomes" id="UP000028045">
    <property type="component" value="Unassembled WGS sequence"/>
</dbReference>
<sequence>MSGRSAHVRKKKTDTKASDKRPGRSKSNASSADYDDPPPIPDFPMPSGPVGTGVGTTNARFLKFSDPMAMAAYAQDPAAAAAAPKPGRTPSLQSGGSGGSGGDPRRDVYGQAQQGPDDYYGRPRRPTLKTEDISGIEKSGLRSMLDRRSDDVRKGIAKTFTFRKKDKDEGRRSSLDRPTSQATVRAQQHYNQEVDYGFEEPISPHMHMAMHQQWAQYPPPPQPPLPQQQQSSQQQHHHHHHHHHQQQQHQQQQQQQQHSQMFAGSPTEQWETGGMAPPPNTKLPPIPQPPIKRWIGAGRPVGRWNKLRKDPELWDPNGDVLVFLCRKGQSPRPQPSFRLSSHIIEATESRYLVTLLREGFNEEDVMHHHHHQHQHQHQHQHHLRDMPPSPAGHQDRGAGPSPMHLGHNLGRGGQPTPPVSEDASLLGEVDGQISYEMYFATSTTLSRTEQLRHQLTTRNVFALLYHSSLVGLSMYQALTDLHSRLNSYMPSDSDNVGQILNYLTARGIDDVRGDPETAVSLLAWAESPEVRWDEGWRECFIHCAGMYGELERCADFKHLTPITRALLERACLETQLRVQAAEERLAELSFNDMWSSLSLSSPAWASADRLRRMLLSHYTRLYGSWPPAAAAAAAKGPGPASPTAGAGHGGEGTGEDMWLTRTVTMNLQRDFGALYDYLVNRDVRGGQPVVRGRRGRAAHDGHAHRVRQQAAVPAHPAPVPADPGVDPADVAARPGRRRRGTVRQQEAGRQGGGGGGGVGEQQREGRGDGAAGAPGVHGEHQHLRAGQRLHAERPDRRVCQVREDGQGGRGGPGDGAAGAVGAHLRDPAGAGVGVGGRAGHAVPRRRAVPPVAAAQGHAHPAVEGGGGGRRGRRGGVPRAVALLGRAADVADGRRAEQQRRVVRGIAQREPAAAKREHVGEQGARRRRRRRRRRRGLPGGVGGAAFVRGHAVGVVVRVVVGGRGRIPVRLGDGGQQRADGVAEGLRGEREQPRAEGAGPDGAQDEVRGGGGGGGRGERAGDTGL</sequence>
<dbReference type="PANTHER" id="PTHR39601">
    <property type="entry name" value="CHORIOGENIN HMINOR"/>
    <property type="match status" value="1"/>
</dbReference>
<feature type="compositionally biased region" description="Pro residues" evidence="1">
    <location>
        <begin position="276"/>
        <end position="290"/>
    </location>
</feature>
<gene>
    <name evidence="3" type="ORF">S7711_07131</name>
</gene>
<feature type="region of interest" description="Disordered" evidence="1">
    <location>
        <begin position="906"/>
        <end position="943"/>
    </location>
</feature>
<dbReference type="PANTHER" id="PTHR39601:SF2">
    <property type="entry name" value="CHORIOGENIN HMINOR"/>
    <property type="match status" value="1"/>
</dbReference>
<dbReference type="InterPro" id="IPR058317">
    <property type="entry name" value="DUF8004"/>
</dbReference>
<keyword evidence="4" id="KW-1185">Reference proteome</keyword>
<feature type="compositionally biased region" description="Basic residues" evidence="1">
    <location>
        <begin position="235"/>
        <end position="246"/>
    </location>
</feature>